<evidence type="ECO:0000256" key="3">
    <source>
        <dbReference type="ARBA" id="ARBA00022737"/>
    </source>
</evidence>
<dbReference type="GO" id="GO:0032040">
    <property type="term" value="C:small-subunit processome"/>
    <property type="evidence" value="ECO:0007669"/>
    <property type="project" value="TreeGrafter"/>
</dbReference>
<dbReference type="Pfam" id="PF00400">
    <property type="entry name" value="WD40"/>
    <property type="match status" value="3"/>
</dbReference>
<gene>
    <name evidence="7" type="primary">SPAC2E1P5.05</name>
    <name evidence="7" type="ORF">LOC62_06G008257</name>
</gene>
<evidence type="ECO:0000256" key="6">
    <source>
        <dbReference type="SAM" id="MobiDB-lite"/>
    </source>
</evidence>
<dbReference type="RefSeq" id="XP_062630770.1">
    <property type="nucleotide sequence ID" value="XM_062774786.1"/>
</dbReference>
<dbReference type="InterPro" id="IPR039241">
    <property type="entry name" value="Rrp9-like"/>
</dbReference>
<feature type="repeat" description="WD" evidence="5">
    <location>
        <begin position="188"/>
        <end position="219"/>
    </location>
</feature>
<name>A0AAF0YIS0_9TREE</name>
<keyword evidence="8" id="KW-1185">Reference proteome</keyword>
<reference evidence="7" key="1">
    <citation type="submission" date="2023-10" db="EMBL/GenBank/DDBJ databases">
        <authorList>
            <person name="Noh H."/>
        </authorList>
    </citation>
    <scope>NUCLEOTIDE SEQUENCE</scope>
    <source>
        <strain evidence="7">DUCC4014</strain>
    </source>
</reference>
<dbReference type="GeneID" id="87811424"/>
<dbReference type="SMART" id="SM00320">
    <property type="entry name" value="WD40"/>
    <property type="match status" value="5"/>
</dbReference>
<dbReference type="AlphaFoldDB" id="A0AAF0YIS0"/>
<keyword evidence="4" id="KW-0539">Nucleus</keyword>
<feature type="region of interest" description="Disordered" evidence="6">
    <location>
        <begin position="1"/>
        <end position="57"/>
    </location>
</feature>
<keyword evidence="3" id="KW-0677">Repeat</keyword>
<organism evidence="7 8">
    <name type="scientific">Vanrija pseudolonga</name>
    <dbReference type="NCBI Taxonomy" id="143232"/>
    <lineage>
        <taxon>Eukaryota</taxon>
        <taxon>Fungi</taxon>
        <taxon>Dikarya</taxon>
        <taxon>Basidiomycota</taxon>
        <taxon>Agaricomycotina</taxon>
        <taxon>Tremellomycetes</taxon>
        <taxon>Trichosporonales</taxon>
        <taxon>Trichosporonaceae</taxon>
        <taxon>Vanrija</taxon>
    </lineage>
</organism>
<evidence type="ECO:0000313" key="8">
    <source>
        <dbReference type="Proteomes" id="UP000827549"/>
    </source>
</evidence>
<evidence type="ECO:0000256" key="4">
    <source>
        <dbReference type="ARBA" id="ARBA00023242"/>
    </source>
</evidence>
<dbReference type="Proteomes" id="UP000827549">
    <property type="component" value="Chromosome 6"/>
</dbReference>
<evidence type="ECO:0000313" key="7">
    <source>
        <dbReference type="EMBL" id="WOO84744.1"/>
    </source>
</evidence>
<dbReference type="EMBL" id="CP086719">
    <property type="protein sequence ID" value="WOO84744.1"/>
    <property type="molecule type" value="Genomic_DNA"/>
</dbReference>
<dbReference type="PANTHER" id="PTHR19865:SF0">
    <property type="entry name" value="U3 SMALL NUCLEOLAR RNA-INTERACTING PROTEIN 2"/>
    <property type="match status" value="1"/>
</dbReference>
<dbReference type="InterPro" id="IPR015943">
    <property type="entry name" value="WD40/YVTN_repeat-like_dom_sf"/>
</dbReference>
<dbReference type="Gene3D" id="2.130.10.10">
    <property type="entry name" value="YVTN repeat-like/Quinoprotein amine dehydrogenase"/>
    <property type="match status" value="1"/>
</dbReference>
<dbReference type="PROSITE" id="PS50294">
    <property type="entry name" value="WD_REPEATS_REGION"/>
    <property type="match status" value="1"/>
</dbReference>
<proteinExistence type="predicted"/>
<evidence type="ECO:0000256" key="2">
    <source>
        <dbReference type="ARBA" id="ARBA00022574"/>
    </source>
</evidence>
<evidence type="ECO:0000256" key="5">
    <source>
        <dbReference type="PROSITE-ProRule" id="PRU00221"/>
    </source>
</evidence>
<keyword evidence="2 5" id="KW-0853">WD repeat</keyword>
<evidence type="ECO:0000256" key="1">
    <source>
        <dbReference type="ARBA" id="ARBA00004123"/>
    </source>
</evidence>
<dbReference type="PANTHER" id="PTHR19865">
    <property type="entry name" value="U3 SMALL NUCLEOLAR RNA INTERACTING PROTEIN 2"/>
    <property type="match status" value="1"/>
</dbReference>
<comment type="subcellular location">
    <subcellularLocation>
        <location evidence="1">Nucleus</location>
    </subcellularLocation>
</comment>
<dbReference type="SUPFAM" id="SSF50978">
    <property type="entry name" value="WD40 repeat-like"/>
    <property type="match status" value="1"/>
</dbReference>
<protein>
    <submittedName>
        <fullName evidence="7">Purtative WD repeat-containing protein</fullName>
    </submittedName>
</protein>
<accession>A0AAF0YIS0</accession>
<sequence>MPDAFFQSQKKRKRPNRAGGSSSRPAPRKPRAAARDEELASDDEAGAANIEIDDMDFTAGRRPAALDDDEFVDTNETAAEKRVRLARGYLDKVRQDIEEEHAEDDFDAAEIDKELIASRLRQEVDEAEGRIHRFVSSAEVTASRFASTQHVPTGVAMTATGQVYVSTKNGSVLRFDRATLKSPSRLPGGEHKGAIYAVAASEDGKWVVTGGADKLVGVWRDGEWVTGMRGHKDAVSSVVFPPLANQSAHVLSASLGRHLALHSLSTLSALDTFFGHQDAVPSVSALKPTAAVTAGGRDRTCRWWKVEEEVQLVLRSGGKTRDGEREYVEGSVDVVCALDDSHFVSGGDTGTICLWSTGKKKPIYSKVLAHGTDTDGHNSLVESTKEPAPRWITALAALRGTNLFASGSWDGHVRLWAMDAELRTFKPAGEFELGGFVNALQILQLDDTIVLTAAVGREPRLGRWISLKKARNGLFVASLDIKSDV</sequence>
<dbReference type="PROSITE" id="PS50082">
    <property type="entry name" value="WD_REPEATS_2"/>
    <property type="match status" value="1"/>
</dbReference>
<dbReference type="InterPro" id="IPR036322">
    <property type="entry name" value="WD40_repeat_dom_sf"/>
</dbReference>
<dbReference type="GO" id="GO:0034511">
    <property type="term" value="F:U3 snoRNA binding"/>
    <property type="evidence" value="ECO:0007669"/>
    <property type="project" value="InterPro"/>
</dbReference>
<feature type="compositionally biased region" description="Acidic residues" evidence="6">
    <location>
        <begin position="39"/>
        <end position="56"/>
    </location>
</feature>
<dbReference type="InterPro" id="IPR001680">
    <property type="entry name" value="WD40_rpt"/>
</dbReference>